<accession>A0AA40IC90</accession>
<dbReference type="AlphaFoldDB" id="A0AA40IC90"/>
<sequence length="487" mass="51851">MVGSHVITSIARRPLVGPSVAVEAPVHFLQKPPQPSTKMDALAKAISKLNLKLPEGFRIEASKTEHLPGKMFIGGLSRNTSKEALFDYLSQYGEIIDFTIKTHPETGVSRGFGFVIFEDNEAVEKVLQVKEHQVEGRKFELRKAQAIELKFPPRKVFVGGVNPKTSEDTIRQYFGTFGVIEHIELPVCPKTNERRSFCFITYTDEVPVRKLLETRYHLLGSRRCEVKIAVENETPKIPLRRGRDVPFPKLDNASGGGEPPTGPNAHGAGGVNPSVGGACGVHLNAHGAMRIHPNAHGAVRVDPNACGAIAVDPNVYGACGVDPGVYGSMSPQGREVTWRSGEGNAPITPLLLPLPAVQVSAGPGYLSLGRLWVAGKPPSSSMVSVLSRVSVRKPTTLENCESTQQMRAGARAAEAQDKDAEAGAAWTMVGVGDAVLAVGGSGGTASPDGPRGEWYGGGMVEQTWPMEAQASGMEGQVPADLGDLGCT</sequence>
<keyword evidence="7" id="KW-1185">Reference proteome</keyword>
<comment type="subcellular location">
    <subcellularLocation>
        <location evidence="1">Nucleus</location>
    </subcellularLocation>
</comment>
<comment type="caution">
    <text evidence="6">The sequence shown here is derived from an EMBL/GenBank/DDBJ whole genome shotgun (WGS) entry which is preliminary data.</text>
</comment>
<dbReference type="GO" id="GO:0005654">
    <property type="term" value="C:nucleoplasm"/>
    <property type="evidence" value="ECO:0007669"/>
    <property type="project" value="TreeGrafter"/>
</dbReference>
<evidence type="ECO:0000256" key="1">
    <source>
        <dbReference type="ARBA" id="ARBA00004123"/>
    </source>
</evidence>
<dbReference type="InterPro" id="IPR035979">
    <property type="entry name" value="RBD_domain_sf"/>
</dbReference>
<dbReference type="InterPro" id="IPR012677">
    <property type="entry name" value="Nucleotide-bd_a/b_plait_sf"/>
</dbReference>
<name>A0AA40IC90_CNENI</name>
<dbReference type="PANTHER" id="PTHR48033:SF14">
    <property type="entry name" value="MCG53108"/>
    <property type="match status" value="1"/>
</dbReference>
<organism evidence="6 7">
    <name type="scientific">Cnephaeus nilssonii</name>
    <name type="common">Northern bat</name>
    <name type="synonym">Eptesicus nilssonii</name>
    <dbReference type="NCBI Taxonomy" id="3371016"/>
    <lineage>
        <taxon>Eukaryota</taxon>
        <taxon>Metazoa</taxon>
        <taxon>Chordata</taxon>
        <taxon>Craniata</taxon>
        <taxon>Vertebrata</taxon>
        <taxon>Euteleostomi</taxon>
        <taxon>Mammalia</taxon>
        <taxon>Eutheria</taxon>
        <taxon>Laurasiatheria</taxon>
        <taxon>Chiroptera</taxon>
        <taxon>Yangochiroptera</taxon>
        <taxon>Vespertilionidae</taxon>
        <taxon>Cnephaeus</taxon>
    </lineage>
</organism>
<protein>
    <recommendedName>
        <fullName evidence="5">RRM domain-containing protein</fullName>
    </recommendedName>
</protein>
<dbReference type="GO" id="GO:0008143">
    <property type="term" value="F:poly(A) binding"/>
    <property type="evidence" value="ECO:0007669"/>
    <property type="project" value="TreeGrafter"/>
</dbReference>
<dbReference type="Pfam" id="PF00076">
    <property type="entry name" value="RRM_1"/>
    <property type="match status" value="2"/>
</dbReference>
<dbReference type="Gene3D" id="3.30.70.330">
    <property type="match status" value="2"/>
</dbReference>
<dbReference type="SMART" id="SM00360">
    <property type="entry name" value="RRM"/>
    <property type="match status" value="2"/>
</dbReference>
<gene>
    <name evidence="6" type="ORF">QTO34_000551</name>
</gene>
<dbReference type="SUPFAM" id="SSF54928">
    <property type="entry name" value="RNA-binding domain, RBD"/>
    <property type="match status" value="2"/>
</dbReference>
<dbReference type="GO" id="GO:0000785">
    <property type="term" value="C:chromatin"/>
    <property type="evidence" value="ECO:0007669"/>
    <property type="project" value="TreeGrafter"/>
</dbReference>
<reference evidence="6" key="1">
    <citation type="submission" date="2023-06" db="EMBL/GenBank/DDBJ databases">
        <title>Reference genome for the Northern bat (Eptesicus nilssonii), a most northern bat species.</title>
        <authorList>
            <person name="Laine V.N."/>
            <person name="Pulliainen A.T."/>
            <person name="Lilley T.M."/>
        </authorList>
    </citation>
    <scope>NUCLEOTIDE SEQUENCE</scope>
    <source>
        <strain evidence="6">BLF_Eptnil</strain>
        <tissue evidence="6">Kidney</tissue>
    </source>
</reference>
<evidence type="ECO:0000313" key="6">
    <source>
        <dbReference type="EMBL" id="KAK1346691.1"/>
    </source>
</evidence>
<evidence type="ECO:0000259" key="5">
    <source>
        <dbReference type="PROSITE" id="PS50102"/>
    </source>
</evidence>
<keyword evidence="2" id="KW-0539">Nucleus</keyword>
<evidence type="ECO:0000313" key="7">
    <source>
        <dbReference type="Proteomes" id="UP001177744"/>
    </source>
</evidence>
<dbReference type="PROSITE" id="PS50102">
    <property type="entry name" value="RRM"/>
    <property type="match status" value="2"/>
</dbReference>
<feature type="region of interest" description="Disordered" evidence="4">
    <location>
        <begin position="238"/>
        <end position="271"/>
    </location>
</feature>
<keyword evidence="3" id="KW-0694">RNA-binding</keyword>
<feature type="domain" description="RRM" evidence="5">
    <location>
        <begin position="154"/>
        <end position="231"/>
    </location>
</feature>
<dbReference type="EMBL" id="JAULJE010000001">
    <property type="protein sequence ID" value="KAK1346691.1"/>
    <property type="molecule type" value="Genomic_DNA"/>
</dbReference>
<proteinExistence type="predicted"/>
<dbReference type="Proteomes" id="UP001177744">
    <property type="component" value="Unassembled WGS sequence"/>
</dbReference>
<evidence type="ECO:0000256" key="3">
    <source>
        <dbReference type="PROSITE-ProRule" id="PRU00176"/>
    </source>
</evidence>
<evidence type="ECO:0000256" key="2">
    <source>
        <dbReference type="ARBA" id="ARBA00023242"/>
    </source>
</evidence>
<dbReference type="GO" id="GO:0034046">
    <property type="term" value="F:poly(G) binding"/>
    <property type="evidence" value="ECO:0007669"/>
    <property type="project" value="TreeGrafter"/>
</dbReference>
<evidence type="ECO:0000256" key="4">
    <source>
        <dbReference type="SAM" id="MobiDB-lite"/>
    </source>
</evidence>
<dbReference type="InterPro" id="IPR000504">
    <property type="entry name" value="RRM_dom"/>
</dbReference>
<dbReference type="GO" id="GO:0010468">
    <property type="term" value="P:regulation of gene expression"/>
    <property type="evidence" value="ECO:0007669"/>
    <property type="project" value="TreeGrafter"/>
</dbReference>
<dbReference type="PANTHER" id="PTHR48033">
    <property type="entry name" value="RNA-BINDING (RRM/RBD/RNP MOTIFS) FAMILY PROTEIN"/>
    <property type="match status" value="1"/>
</dbReference>
<feature type="domain" description="RRM" evidence="5">
    <location>
        <begin position="69"/>
        <end position="146"/>
    </location>
</feature>